<evidence type="ECO:0000256" key="1">
    <source>
        <dbReference type="SAM" id="Phobius"/>
    </source>
</evidence>
<gene>
    <name evidence="2" type="ORF">HDF25_000833</name>
</gene>
<evidence type="ECO:0000313" key="2">
    <source>
        <dbReference type="EMBL" id="MBB6498696.1"/>
    </source>
</evidence>
<dbReference type="Proteomes" id="UP000521017">
    <property type="component" value="Unassembled WGS sequence"/>
</dbReference>
<accession>A0A7X0J0A0</accession>
<feature type="transmembrane region" description="Helical" evidence="1">
    <location>
        <begin position="12"/>
        <end position="32"/>
    </location>
</feature>
<protein>
    <submittedName>
        <fullName evidence="2">Uncharacterized protein</fullName>
    </submittedName>
</protein>
<comment type="caution">
    <text evidence="2">The sequence shown here is derived from an EMBL/GenBank/DDBJ whole genome shotgun (WGS) entry which is preliminary data.</text>
</comment>
<reference evidence="2 3" key="1">
    <citation type="submission" date="2020-08" db="EMBL/GenBank/DDBJ databases">
        <title>Genomic Encyclopedia of Type Strains, Phase IV (KMG-V): Genome sequencing to study the core and pangenomes of soil and plant-associated prokaryotes.</title>
        <authorList>
            <person name="Whitman W."/>
        </authorList>
    </citation>
    <scope>NUCLEOTIDE SEQUENCE [LARGE SCALE GENOMIC DNA]</scope>
    <source>
        <strain evidence="2 3">M2T3</strain>
    </source>
</reference>
<dbReference type="AlphaFoldDB" id="A0A7X0J0A0"/>
<feature type="transmembrane region" description="Helical" evidence="1">
    <location>
        <begin position="38"/>
        <end position="58"/>
    </location>
</feature>
<proteinExistence type="predicted"/>
<dbReference type="RefSeq" id="WP_184623058.1">
    <property type="nucleotide sequence ID" value="NZ_JACHCC010000002.1"/>
</dbReference>
<name>A0A7X0J0A0_9SPHI</name>
<keyword evidence="1" id="KW-0812">Transmembrane</keyword>
<feature type="transmembrane region" description="Helical" evidence="1">
    <location>
        <begin position="78"/>
        <end position="98"/>
    </location>
</feature>
<dbReference type="EMBL" id="JACHCC010000002">
    <property type="protein sequence ID" value="MBB6498696.1"/>
    <property type="molecule type" value="Genomic_DNA"/>
</dbReference>
<keyword evidence="1" id="KW-0472">Membrane</keyword>
<keyword evidence="1" id="KW-1133">Transmembrane helix</keyword>
<sequence length="99" mass="11663">MHTVKILKLLLTYHLSIFVTTVTLYIAGAIALNYMDTGFQPFIIWFKILTLGIGGYFISSYKRKEFYYYQNLGMPKMFLWICKFSFDLTLFLALLFLMS</sequence>
<evidence type="ECO:0000313" key="3">
    <source>
        <dbReference type="Proteomes" id="UP000521017"/>
    </source>
</evidence>
<organism evidence="2 3">
    <name type="scientific">Pedobacter cryoconitis</name>
    <dbReference type="NCBI Taxonomy" id="188932"/>
    <lineage>
        <taxon>Bacteria</taxon>
        <taxon>Pseudomonadati</taxon>
        <taxon>Bacteroidota</taxon>
        <taxon>Sphingobacteriia</taxon>
        <taxon>Sphingobacteriales</taxon>
        <taxon>Sphingobacteriaceae</taxon>
        <taxon>Pedobacter</taxon>
    </lineage>
</organism>